<evidence type="ECO:0000313" key="2">
    <source>
        <dbReference type="EMBL" id="RUT78102.1"/>
    </source>
</evidence>
<accession>A0A434AUH6</accession>
<reference evidence="2 3" key="1">
    <citation type="submission" date="2018-11" db="EMBL/GenBank/DDBJ databases">
        <title>Parancylomarina longa gen. nov., sp. nov., isolated from sediments of southern Okinawa.</title>
        <authorList>
            <person name="Fu T."/>
        </authorList>
    </citation>
    <scope>NUCLEOTIDE SEQUENCE [LARGE SCALE GENOMIC DNA]</scope>
    <source>
        <strain evidence="2 3">T3-2 S1-C</strain>
    </source>
</reference>
<dbReference type="AlphaFoldDB" id="A0A434AUH6"/>
<sequence>MTINNQNRAAWIKLSYYLGTFIYLSLTILLIYLSIPNIYIILGAMSILFFTLIIFSLFLNYNFIIFQESDDFIILRYYPLHPFHDNFKSIEISRNSLSHYDWKNKIFGLRPELTLYQQTTKGVAKYPAVSLSAITKADRKKVKAILNKNILTQK</sequence>
<proteinExistence type="predicted"/>
<protein>
    <submittedName>
        <fullName evidence="2">Uncharacterized protein</fullName>
    </submittedName>
</protein>
<comment type="caution">
    <text evidence="2">The sequence shown here is derived from an EMBL/GenBank/DDBJ whole genome shotgun (WGS) entry which is preliminary data.</text>
</comment>
<feature type="transmembrane region" description="Helical" evidence="1">
    <location>
        <begin position="14"/>
        <end position="32"/>
    </location>
</feature>
<name>A0A434AUH6_9BACT</name>
<dbReference type="OrthoDB" id="1121522at2"/>
<dbReference type="RefSeq" id="WP_127343769.1">
    <property type="nucleotide sequence ID" value="NZ_RJJX01000011.1"/>
</dbReference>
<organism evidence="2 3">
    <name type="scientific">Ancylomarina longa</name>
    <dbReference type="NCBI Taxonomy" id="2487017"/>
    <lineage>
        <taxon>Bacteria</taxon>
        <taxon>Pseudomonadati</taxon>
        <taxon>Bacteroidota</taxon>
        <taxon>Bacteroidia</taxon>
        <taxon>Marinilabiliales</taxon>
        <taxon>Marinifilaceae</taxon>
        <taxon>Ancylomarina</taxon>
    </lineage>
</organism>
<feature type="transmembrane region" description="Helical" evidence="1">
    <location>
        <begin position="38"/>
        <end position="59"/>
    </location>
</feature>
<keyword evidence="1" id="KW-0812">Transmembrane</keyword>
<dbReference type="EMBL" id="RJJX01000011">
    <property type="protein sequence ID" value="RUT78102.1"/>
    <property type="molecule type" value="Genomic_DNA"/>
</dbReference>
<evidence type="ECO:0000313" key="3">
    <source>
        <dbReference type="Proteomes" id="UP000282985"/>
    </source>
</evidence>
<evidence type="ECO:0000256" key="1">
    <source>
        <dbReference type="SAM" id="Phobius"/>
    </source>
</evidence>
<keyword evidence="3" id="KW-1185">Reference proteome</keyword>
<keyword evidence="1" id="KW-1133">Transmembrane helix</keyword>
<dbReference type="Proteomes" id="UP000282985">
    <property type="component" value="Unassembled WGS sequence"/>
</dbReference>
<keyword evidence="1" id="KW-0472">Membrane</keyword>
<gene>
    <name evidence="2" type="ORF">DLK05_09655</name>
</gene>